<proteinExistence type="predicted"/>
<accession>A0A5N6KV22</accession>
<protein>
    <submittedName>
        <fullName evidence="1">Uncharacterized protein</fullName>
    </submittedName>
</protein>
<gene>
    <name evidence="1" type="ORF">FH972_023385</name>
</gene>
<evidence type="ECO:0000313" key="1">
    <source>
        <dbReference type="EMBL" id="KAB8346340.1"/>
    </source>
</evidence>
<evidence type="ECO:0000313" key="2">
    <source>
        <dbReference type="Proteomes" id="UP000327013"/>
    </source>
</evidence>
<reference evidence="1 2" key="1">
    <citation type="submission" date="2019-06" db="EMBL/GenBank/DDBJ databases">
        <title>A chromosomal-level reference genome of Carpinus fangiana (Coryloideae, Betulaceae).</title>
        <authorList>
            <person name="Yang X."/>
            <person name="Wang Z."/>
            <person name="Zhang L."/>
            <person name="Hao G."/>
            <person name="Liu J."/>
            <person name="Yang Y."/>
        </authorList>
    </citation>
    <scope>NUCLEOTIDE SEQUENCE [LARGE SCALE GENOMIC DNA]</scope>
    <source>
        <strain evidence="1">Cfa_2016G</strain>
        <tissue evidence="1">Leaf</tissue>
    </source>
</reference>
<keyword evidence="2" id="KW-1185">Reference proteome</keyword>
<name>A0A5N6KV22_9ROSI</name>
<dbReference type="AlphaFoldDB" id="A0A5N6KV22"/>
<dbReference type="Proteomes" id="UP000327013">
    <property type="component" value="Unassembled WGS sequence"/>
</dbReference>
<comment type="caution">
    <text evidence="1">The sequence shown here is derived from an EMBL/GenBank/DDBJ whole genome shotgun (WGS) entry which is preliminary data.</text>
</comment>
<dbReference type="EMBL" id="VIBQ01000013">
    <property type="protein sequence ID" value="KAB8346340.1"/>
    <property type="molecule type" value="Genomic_DNA"/>
</dbReference>
<organism evidence="1 2">
    <name type="scientific">Carpinus fangiana</name>
    <dbReference type="NCBI Taxonomy" id="176857"/>
    <lineage>
        <taxon>Eukaryota</taxon>
        <taxon>Viridiplantae</taxon>
        <taxon>Streptophyta</taxon>
        <taxon>Embryophyta</taxon>
        <taxon>Tracheophyta</taxon>
        <taxon>Spermatophyta</taxon>
        <taxon>Magnoliopsida</taxon>
        <taxon>eudicotyledons</taxon>
        <taxon>Gunneridae</taxon>
        <taxon>Pentapetalae</taxon>
        <taxon>rosids</taxon>
        <taxon>fabids</taxon>
        <taxon>Fagales</taxon>
        <taxon>Betulaceae</taxon>
        <taxon>Carpinus</taxon>
    </lineage>
</organism>
<sequence length="120" mass="13854">MTERRGILGVSTVCDFTGPNDPKNTVRPMQRAKGEIIPKSTYNITHKQSHARGMQGLVLRRFNPHYGSNKSDGEKIVFDTWRFSLRRGKIGPNDARKSRKHSLYRVKVQGEECITFDRHR</sequence>